<name>A0A397SXY8_9GLOM</name>
<keyword evidence="2" id="KW-1185">Reference proteome</keyword>
<dbReference type="OrthoDB" id="4062651at2759"/>
<dbReference type="Proteomes" id="UP000265703">
    <property type="component" value="Unassembled WGS sequence"/>
</dbReference>
<evidence type="ECO:0000313" key="2">
    <source>
        <dbReference type="Proteomes" id="UP000265703"/>
    </source>
</evidence>
<dbReference type="EMBL" id="QKYT01000163">
    <property type="protein sequence ID" value="RIA91070.1"/>
    <property type="molecule type" value="Genomic_DNA"/>
</dbReference>
<dbReference type="AlphaFoldDB" id="A0A397SXY8"/>
<proteinExistence type="predicted"/>
<comment type="caution">
    <text evidence="1">The sequence shown here is derived from an EMBL/GenBank/DDBJ whole genome shotgun (WGS) entry which is preliminary data.</text>
</comment>
<protein>
    <submittedName>
        <fullName evidence="1">Uncharacterized protein</fullName>
    </submittedName>
</protein>
<organism evidence="1 2">
    <name type="scientific">Glomus cerebriforme</name>
    <dbReference type="NCBI Taxonomy" id="658196"/>
    <lineage>
        <taxon>Eukaryota</taxon>
        <taxon>Fungi</taxon>
        <taxon>Fungi incertae sedis</taxon>
        <taxon>Mucoromycota</taxon>
        <taxon>Glomeromycotina</taxon>
        <taxon>Glomeromycetes</taxon>
        <taxon>Glomerales</taxon>
        <taxon>Glomeraceae</taxon>
        <taxon>Glomus</taxon>
    </lineage>
</organism>
<gene>
    <name evidence="1" type="ORF">C1645_848352</name>
</gene>
<dbReference type="STRING" id="658196.A0A397SXY8"/>
<sequence length="158" mass="17891">MSWFSMRPEYDVISDGSSDKEKQLRRDGTIKVILKKLENIESTNRSWFDEAKSHSTLDSYNNNTNEFENLECDNLSQISRPNSSSKLHSLSSGKLHQLVNLPESKNAIEAFHSKPYDFNIPDDIDAINVNSLKGQDEPGFSVAIEDITKNLNGLKLDK</sequence>
<accession>A0A397SXY8</accession>
<reference evidence="1 2" key="1">
    <citation type="submission" date="2018-06" db="EMBL/GenBank/DDBJ databases">
        <title>Comparative genomics reveals the genomic features of Rhizophagus irregularis, R. cerebriforme, R. diaphanum and Gigaspora rosea, and their symbiotic lifestyle signature.</title>
        <authorList>
            <person name="Morin E."/>
            <person name="San Clemente H."/>
            <person name="Chen E.C.H."/>
            <person name="De La Providencia I."/>
            <person name="Hainaut M."/>
            <person name="Kuo A."/>
            <person name="Kohler A."/>
            <person name="Murat C."/>
            <person name="Tang N."/>
            <person name="Roy S."/>
            <person name="Loubradou J."/>
            <person name="Henrissat B."/>
            <person name="Grigoriev I.V."/>
            <person name="Corradi N."/>
            <person name="Roux C."/>
            <person name="Martin F.M."/>
        </authorList>
    </citation>
    <scope>NUCLEOTIDE SEQUENCE [LARGE SCALE GENOMIC DNA]</scope>
    <source>
        <strain evidence="1 2">DAOM 227022</strain>
    </source>
</reference>
<evidence type="ECO:0000313" key="1">
    <source>
        <dbReference type="EMBL" id="RIA91070.1"/>
    </source>
</evidence>